<dbReference type="OrthoDB" id="5762105at2"/>
<feature type="transmembrane region" description="Helical" evidence="1">
    <location>
        <begin position="190"/>
        <end position="212"/>
    </location>
</feature>
<feature type="domain" description="FHA" evidence="2">
    <location>
        <begin position="30"/>
        <end position="79"/>
    </location>
</feature>
<comment type="caution">
    <text evidence="3">The sequence shown here is derived from an EMBL/GenBank/DDBJ whole genome shotgun (WGS) entry which is preliminary data.</text>
</comment>
<evidence type="ECO:0000259" key="2">
    <source>
        <dbReference type="PROSITE" id="PS50006"/>
    </source>
</evidence>
<evidence type="ECO:0000313" key="4">
    <source>
        <dbReference type="Proteomes" id="UP000267464"/>
    </source>
</evidence>
<gene>
    <name evidence="3" type="ORF">DZC73_11800</name>
</gene>
<feature type="transmembrane region" description="Helical" evidence="1">
    <location>
        <begin position="157"/>
        <end position="178"/>
    </location>
</feature>
<dbReference type="Gene3D" id="2.60.200.20">
    <property type="match status" value="1"/>
</dbReference>
<evidence type="ECO:0000256" key="1">
    <source>
        <dbReference type="SAM" id="Phobius"/>
    </source>
</evidence>
<dbReference type="EMBL" id="QUSW01000003">
    <property type="protein sequence ID" value="RQP24023.1"/>
    <property type="molecule type" value="Genomic_DNA"/>
</dbReference>
<dbReference type="Pfam" id="PF00498">
    <property type="entry name" value="FHA"/>
    <property type="match status" value="1"/>
</dbReference>
<reference evidence="3 4" key="2">
    <citation type="submission" date="2018-12" db="EMBL/GenBank/DDBJ databases">
        <title>Rhizobacter gummiphilus sp. nov., a rubber-degrading bacterium isolated from the soil of a botanical garden in Japan.</title>
        <authorList>
            <person name="Shunsuke S.S."/>
        </authorList>
    </citation>
    <scope>NUCLEOTIDE SEQUENCE [LARGE SCALE GENOMIC DNA]</scope>
    <source>
        <strain evidence="3 4">S-16</strain>
    </source>
</reference>
<evidence type="ECO:0000313" key="3">
    <source>
        <dbReference type="EMBL" id="RQP24023.1"/>
    </source>
</evidence>
<dbReference type="RefSeq" id="WP_124540467.1">
    <property type="nucleotide sequence ID" value="NZ_QUSW01000003.1"/>
</dbReference>
<dbReference type="Proteomes" id="UP000267464">
    <property type="component" value="Unassembled WGS sequence"/>
</dbReference>
<keyword evidence="1" id="KW-0812">Transmembrane</keyword>
<sequence length="332" mass="36132">MSAVPTIALLEVLDRDDHVKHYLPIAAWPVTAGRALDNDIVLDDAYIAAHHFRVDADESGVFVQVGETINGLRADDRLLASGERVNVGDVPLRLEVGDSHLCLRLAHHALPPEQPLRKPGSFWAAAGPTIAAAVAVLAVLLFTTWLDADPDDSTRALGASLLTMVVGAAVWCAGWSLVSKIFTRRSHFWWHVRVMLLGVLAIDLAGAALHLIAFSFSLPAASDFTFVFVYALVAVMLYFHVLGVEPRKPSRIKAAAVGMFVAGTVLSLWFNQQNRDQLGEELYMSHLFPPALRVAKPQDTATFVKGLAALKPTLDDKARKRESGDDGETDEE</sequence>
<accession>A0A3N7HQR0</accession>
<proteinExistence type="predicted"/>
<dbReference type="InterPro" id="IPR000253">
    <property type="entry name" value="FHA_dom"/>
</dbReference>
<reference evidence="3 4" key="1">
    <citation type="submission" date="2018-08" db="EMBL/GenBank/DDBJ databases">
        <authorList>
            <person name="Khan S.A."/>
            <person name="Jeon C.O."/>
            <person name="Chun B.H."/>
            <person name="Jeong S.E."/>
        </authorList>
    </citation>
    <scope>NUCLEOTIDE SEQUENCE [LARGE SCALE GENOMIC DNA]</scope>
    <source>
        <strain evidence="3 4">S-16</strain>
    </source>
</reference>
<keyword evidence="1" id="KW-0472">Membrane</keyword>
<keyword evidence="4" id="KW-1185">Reference proteome</keyword>
<dbReference type="CDD" id="cd00060">
    <property type="entry name" value="FHA"/>
    <property type="match status" value="1"/>
</dbReference>
<protein>
    <submittedName>
        <fullName evidence="3">FHA domain-containing protein</fullName>
    </submittedName>
</protein>
<feature type="transmembrane region" description="Helical" evidence="1">
    <location>
        <begin position="224"/>
        <end position="242"/>
    </location>
</feature>
<name>A0A3N7HQR0_9BURK</name>
<dbReference type="AlphaFoldDB" id="A0A3N7HQR0"/>
<organism evidence="3 4">
    <name type="scientific">Piscinibacter terrae</name>
    <dbReference type="NCBI Taxonomy" id="2496871"/>
    <lineage>
        <taxon>Bacteria</taxon>
        <taxon>Pseudomonadati</taxon>
        <taxon>Pseudomonadota</taxon>
        <taxon>Betaproteobacteria</taxon>
        <taxon>Burkholderiales</taxon>
        <taxon>Sphaerotilaceae</taxon>
        <taxon>Piscinibacter</taxon>
    </lineage>
</organism>
<dbReference type="SUPFAM" id="SSF49879">
    <property type="entry name" value="SMAD/FHA domain"/>
    <property type="match status" value="1"/>
</dbReference>
<dbReference type="PROSITE" id="PS50006">
    <property type="entry name" value="FHA_DOMAIN"/>
    <property type="match status" value="1"/>
</dbReference>
<keyword evidence="1" id="KW-1133">Transmembrane helix</keyword>
<feature type="transmembrane region" description="Helical" evidence="1">
    <location>
        <begin position="122"/>
        <end position="145"/>
    </location>
</feature>
<dbReference type="InterPro" id="IPR008984">
    <property type="entry name" value="SMAD_FHA_dom_sf"/>
</dbReference>